<dbReference type="PANTHER" id="PTHR43434:SF1">
    <property type="entry name" value="PHOSPHOGLYCOLATE PHOSPHATASE"/>
    <property type="match status" value="1"/>
</dbReference>
<dbReference type="InterPro" id="IPR023198">
    <property type="entry name" value="PGP-like_dom2"/>
</dbReference>
<dbReference type="InterPro" id="IPR023214">
    <property type="entry name" value="HAD_sf"/>
</dbReference>
<evidence type="ECO:0000256" key="6">
    <source>
        <dbReference type="HAMAP-Rule" id="MF_00495"/>
    </source>
</evidence>
<keyword evidence="6" id="KW-0378">Hydrolase</keyword>
<gene>
    <name evidence="7" type="ORF">G8E10_16790</name>
</gene>
<sequence>MSHSSSASSSSSPAPATIVFDLDGTLVDTAPDLVASLNHAVTQAGLAPVGYDDLTHLVGHGAQAMIERTFKLRGKPLSEDDLAWQMKEFVAHYHATMPGASMPYPGVLDAMDRLSDAGYLLAVCTNKLEMLARTLLETLGLTARFAAITGGDTFDVRKPHAEHLLATIRLAGGTPGRAVMIGDSRNDILVAQNAAIPSIAVPFGYSDVAVETLDPTIVITHFTELTPDLIERLLADKA</sequence>
<comment type="cofactor">
    <cofactor evidence="2 6">
        <name>Mg(2+)</name>
        <dbReference type="ChEBI" id="CHEBI:18420"/>
    </cofactor>
</comment>
<dbReference type="GO" id="GO:0046872">
    <property type="term" value="F:metal ion binding"/>
    <property type="evidence" value="ECO:0007669"/>
    <property type="project" value="UniProtKB-KW"/>
</dbReference>
<keyword evidence="6" id="KW-0119">Carbohydrate metabolism</keyword>
<organism evidence="7 8">
    <name type="scientific">Ferranicluibacter rubi</name>
    <dbReference type="NCBI Taxonomy" id="2715133"/>
    <lineage>
        <taxon>Bacteria</taxon>
        <taxon>Pseudomonadati</taxon>
        <taxon>Pseudomonadota</taxon>
        <taxon>Alphaproteobacteria</taxon>
        <taxon>Hyphomicrobiales</taxon>
        <taxon>Rhizobiaceae</taxon>
        <taxon>Ferranicluibacter</taxon>
    </lineage>
</organism>
<dbReference type="GO" id="GO:0046295">
    <property type="term" value="P:glycolate biosynthetic process"/>
    <property type="evidence" value="ECO:0007669"/>
    <property type="project" value="UniProtKB-UniRule"/>
</dbReference>
<protein>
    <recommendedName>
        <fullName evidence="5 6">Phosphoglycolate phosphatase</fullName>
        <shortName evidence="6">PGP</shortName>
        <shortName evidence="6">PGPase</shortName>
        <ecNumber evidence="5 6">3.1.3.18</ecNumber>
    </recommendedName>
</protein>
<evidence type="ECO:0000256" key="1">
    <source>
        <dbReference type="ARBA" id="ARBA00000830"/>
    </source>
</evidence>
<keyword evidence="6" id="KW-0479">Metal-binding</keyword>
<dbReference type="GO" id="GO:0006281">
    <property type="term" value="P:DNA repair"/>
    <property type="evidence" value="ECO:0007669"/>
    <property type="project" value="TreeGrafter"/>
</dbReference>
<name>A0AA44CDT9_9HYPH</name>
<dbReference type="SUPFAM" id="SSF56784">
    <property type="entry name" value="HAD-like"/>
    <property type="match status" value="1"/>
</dbReference>
<keyword evidence="6" id="KW-0460">Magnesium</keyword>
<dbReference type="GO" id="GO:0005829">
    <property type="term" value="C:cytosol"/>
    <property type="evidence" value="ECO:0007669"/>
    <property type="project" value="TreeGrafter"/>
</dbReference>
<dbReference type="Gene3D" id="1.10.150.240">
    <property type="entry name" value="Putative phosphatase, domain 2"/>
    <property type="match status" value="1"/>
</dbReference>
<dbReference type="InterPro" id="IPR050155">
    <property type="entry name" value="HAD-like_hydrolase_sf"/>
</dbReference>
<dbReference type="AlphaFoldDB" id="A0AA44CDT9"/>
<dbReference type="GO" id="GO:0008967">
    <property type="term" value="F:phosphoglycolate phosphatase activity"/>
    <property type="evidence" value="ECO:0007669"/>
    <property type="project" value="UniProtKB-UniRule"/>
</dbReference>
<dbReference type="HAMAP" id="MF_00495">
    <property type="entry name" value="GPH_hydrolase_bact"/>
    <property type="match status" value="1"/>
</dbReference>
<feature type="binding site" evidence="6">
    <location>
        <position position="23"/>
    </location>
    <ligand>
        <name>Mg(2+)</name>
        <dbReference type="ChEBI" id="CHEBI:18420"/>
    </ligand>
</feature>
<dbReference type="Gene3D" id="3.40.50.1000">
    <property type="entry name" value="HAD superfamily/HAD-like"/>
    <property type="match status" value="1"/>
</dbReference>
<feature type="binding site" evidence="6">
    <location>
        <position position="21"/>
    </location>
    <ligand>
        <name>Mg(2+)</name>
        <dbReference type="ChEBI" id="CHEBI:18420"/>
    </ligand>
</feature>
<reference evidence="7" key="1">
    <citation type="submission" date="2020-03" db="EMBL/GenBank/DDBJ databases">
        <title>Ferranicluibacter endophyticum gen. nov., sp. nov., a new genus isolated from Rubus ulmifolius Schott. stem.</title>
        <authorList>
            <person name="Roca-Couso R."/>
            <person name="Flores-Felix J.D."/>
            <person name="Igual J.M."/>
            <person name="Rivas R."/>
        </authorList>
    </citation>
    <scope>NUCLEOTIDE SEQUENCE</scope>
    <source>
        <strain evidence="7">CRRU44</strain>
    </source>
</reference>
<feature type="active site" description="Nucleophile" evidence="6">
    <location>
        <position position="21"/>
    </location>
</feature>
<dbReference type="EC" id="3.1.3.18" evidence="5 6"/>
<dbReference type="EMBL" id="JAANCM010000009">
    <property type="protein sequence ID" value="NHT77372.1"/>
    <property type="molecule type" value="Genomic_DNA"/>
</dbReference>
<dbReference type="RefSeq" id="WP_167130000.1">
    <property type="nucleotide sequence ID" value="NZ_JAANCM010000009.1"/>
</dbReference>
<dbReference type="SFLD" id="SFLDG01129">
    <property type="entry name" value="C1.5:_HAD__Beta-PGM__Phosphata"/>
    <property type="match status" value="1"/>
</dbReference>
<comment type="catalytic activity">
    <reaction evidence="1 6">
        <text>2-phosphoglycolate + H2O = glycolate + phosphate</text>
        <dbReference type="Rhea" id="RHEA:14369"/>
        <dbReference type="ChEBI" id="CHEBI:15377"/>
        <dbReference type="ChEBI" id="CHEBI:29805"/>
        <dbReference type="ChEBI" id="CHEBI:43474"/>
        <dbReference type="ChEBI" id="CHEBI:58033"/>
        <dbReference type="EC" id="3.1.3.18"/>
    </reaction>
</comment>
<evidence type="ECO:0000256" key="3">
    <source>
        <dbReference type="ARBA" id="ARBA00004818"/>
    </source>
</evidence>
<evidence type="ECO:0000256" key="5">
    <source>
        <dbReference type="ARBA" id="ARBA00013078"/>
    </source>
</evidence>
<dbReference type="PANTHER" id="PTHR43434">
    <property type="entry name" value="PHOSPHOGLYCOLATE PHOSPHATASE"/>
    <property type="match status" value="1"/>
</dbReference>
<dbReference type="Pfam" id="PF13419">
    <property type="entry name" value="HAD_2"/>
    <property type="match status" value="1"/>
</dbReference>
<evidence type="ECO:0000256" key="4">
    <source>
        <dbReference type="ARBA" id="ARBA00006171"/>
    </source>
</evidence>
<dbReference type="GO" id="GO:0005975">
    <property type="term" value="P:carbohydrate metabolic process"/>
    <property type="evidence" value="ECO:0007669"/>
    <property type="project" value="InterPro"/>
</dbReference>
<comment type="caution">
    <text evidence="7">The sequence shown here is derived from an EMBL/GenBank/DDBJ whole genome shotgun (WGS) entry which is preliminary data.</text>
</comment>
<dbReference type="InterPro" id="IPR041492">
    <property type="entry name" value="HAD_2"/>
</dbReference>
<dbReference type="Proteomes" id="UP001155840">
    <property type="component" value="Unassembled WGS sequence"/>
</dbReference>
<feature type="binding site" evidence="6">
    <location>
        <position position="183"/>
    </location>
    <ligand>
        <name>Mg(2+)</name>
        <dbReference type="ChEBI" id="CHEBI:18420"/>
    </ligand>
</feature>
<dbReference type="InterPro" id="IPR037512">
    <property type="entry name" value="PGPase_prok"/>
</dbReference>
<dbReference type="SFLD" id="SFLDS00003">
    <property type="entry name" value="Haloacid_Dehalogenase"/>
    <property type="match status" value="1"/>
</dbReference>
<proteinExistence type="inferred from homology"/>
<evidence type="ECO:0000313" key="7">
    <source>
        <dbReference type="EMBL" id="NHT77372.1"/>
    </source>
</evidence>
<keyword evidence="8" id="KW-1185">Reference proteome</keyword>
<dbReference type="InterPro" id="IPR036412">
    <property type="entry name" value="HAD-like_sf"/>
</dbReference>
<comment type="pathway">
    <text evidence="3 6">Organic acid metabolism; glycolate biosynthesis; glycolate from 2-phosphoglycolate: step 1/1.</text>
</comment>
<evidence type="ECO:0000256" key="2">
    <source>
        <dbReference type="ARBA" id="ARBA00001946"/>
    </source>
</evidence>
<evidence type="ECO:0000313" key="8">
    <source>
        <dbReference type="Proteomes" id="UP001155840"/>
    </source>
</evidence>
<comment type="function">
    <text evidence="6">Specifically catalyzes the dephosphorylation of 2-phosphoglycolate. Is involved in the dissimilation of the intracellular 2-phosphoglycolate formed during the DNA repair of 3'-phosphoglycolate ends, a major class of DNA lesions induced by oxidative stress.</text>
</comment>
<accession>A0AA44CDT9</accession>
<comment type="similarity">
    <text evidence="4 6">Belongs to the HAD-like hydrolase superfamily. CbbY/CbbZ/Gph/YieH family.</text>
</comment>